<dbReference type="Gene3D" id="3.40.630.30">
    <property type="match status" value="1"/>
</dbReference>
<keyword evidence="2" id="KW-0808">Transferase</keyword>
<dbReference type="OrthoDB" id="9801656at2"/>
<dbReference type="PANTHER" id="PTHR43328">
    <property type="entry name" value="ACETYLTRANSFERASE-RELATED"/>
    <property type="match status" value="1"/>
</dbReference>
<dbReference type="Pfam" id="PF13302">
    <property type="entry name" value="Acetyltransf_3"/>
    <property type="match status" value="1"/>
</dbReference>
<gene>
    <name evidence="2" type="ORF">FCE95_11815</name>
</gene>
<evidence type="ECO:0000313" key="2">
    <source>
        <dbReference type="EMBL" id="TKR30778.1"/>
    </source>
</evidence>
<dbReference type="RefSeq" id="WP_137267209.1">
    <property type="nucleotide sequence ID" value="NZ_SZUA01000002.1"/>
</dbReference>
<protein>
    <submittedName>
        <fullName evidence="2">GNAT family N-acetyltransferase</fullName>
    </submittedName>
</protein>
<reference evidence="2 3" key="1">
    <citation type="submission" date="2019-04" db="EMBL/GenBank/DDBJ databases">
        <title>Reference strain of H23.</title>
        <authorList>
            <person name="Luo X."/>
        </authorList>
    </citation>
    <scope>NUCLEOTIDE SEQUENCE [LARGE SCALE GENOMIC DNA]</scope>
    <source>
        <strain evidence="2 3">H23</strain>
    </source>
</reference>
<dbReference type="EMBL" id="SZUA01000002">
    <property type="protein sequence ID" value="TKR30778.1"/>
    <property type="molecule type" value="Genomic_DNA"/>
</dbReference>
<proteinExistence type="predicted"/>
<dbReference type="InterPro" id="IPR016181">
    <property type="entry name" value="Acyl_CoA_acyltransferase"/>
</dbReference>
<dbReference type="PROSITE" id="PS51186">
    <property type="entry name" value="GNAT"/>
    <property type="match status" value="1"/>
</dbReference>
<evidence type="ECO:0000259" key="1">
    <source>
        <dbReference type="PROSITE" id="PS51186"/>
    </source>
</evidence>
<dbReference type="GO" id="GO:0016747">
    <property type="term" value="F:acyltransferase activity, transferring groups other than amino-acyl groups"/>
    <property type="evidence" value="ECO:0007669"/>
    <property type="project" value="InterPro"/>
</dbReference>
<dbReference type="PANTHER" id="PTHR43328:SF1">
    <property type="entry name" value="N-ACETYLTRANSFERASE DOMAIN-CONTAINING PROTEIN"/>
    <property type="match status" value="1"/>
</dbReference>
<feature type="domain" description="N-acetyltransferase" evidence="1">
    <location>
        <begin position="14"/>
        <end position="178"/>
    </location>
</feature>
<dbReference type="SUPFAM" id="SSF55729">
    <property type="entry name" value="Acyl-CoA N-acyltransferases (Nat)"/>
    <property type="match status" value="1"/>
</dbReference>
<accession>A0A4U5JQN9</accession>
<sequence>MDWRGTEIEVGDGIRLRAWRADDLDALVRHADDEQVSRGVSDRFPWPYARADGEAFLAGKVIDFDLGPAFAIELGGEACGSIGARPGRGERRHSAEFGYWLGREHWGRGLMTRIVAAFAPWAMRELRLYRLQAGVLDFNIGSARVLQKNGFVEEGAQRNAVFKRERLHDLRVFAKTRDALDDGA</sequence>
<comment type="caution">
    <text evidence="2">The sequence shown here is derived from an EMBL/GenBank/DDBJ whole genome shotgun (WGS) entry which is preliminary data.</text>
</comment>
<dbReference type="AlphaFoldDB" id="A0A4U5JQN9"/>
<name>A0A4U5JQN9_9GAMM</name>
<evidence type="ECO:0000313" key="3">
    <source>
        <dbReference type="Proteomes" id="UP000308707"/>
    </source>
</evidence>
<dbReference type="InterPro" id="IPR000182">
    <property type="entry name" value="GNAT_dom"/>
</dbReference>
<organism evidence="2 3">
    <name type="scientific">Luteimonas gilva</name>
    <dbReference type="NCBI Taxonomy" id="2572684"/>
    <lineage>
        <taxon>Bacteria</taxon>
        <taxon>Pseudomonadati</taxon>
        <taxon>Pseudomonadota</taxon>
        <taxon>Gammaproteobacteria</taxon>
        <taxon>Lysobacterales</taxon>
        <taxon>Lysobacteraceae</taxon>
        <taxon>Luteimonas</taxon>
    </lineage>
</organism>
<dbReference type="Proteomes" id="UP000308707">
    <property type="component" value="Unassembled WGS sequence"/>
</dbReference>
<keyword evidence="3" id="KW-1185">Reference proteome</keyword>